<gene>
    <name evidence="2" type="ORF">C8E97_3531</name>
</gene>
<dbReference type="InterPro" id="IPR011042">
    <property type="entry name" value="6-blade_b-propeller_TolB-like"/>
</dbReference>
<dbReference type="Proteomes" id="UP000282084">
    <property type="component" value="Unassembled WGS sequence"/>
</dbReference>
<organism evidence="2 3">
    <name type="scientific">Saccharothrix australiensis</name>
    <dbReference type="NCBI Taxonomy" id="2072"/>
    <lineage>
        <taxon>Bacteria</taxon>
        <taxon>Bacillati</taxon>
        <taxon>Actinomycetota</taxon>
        <taxon>Actinomycetes</taxon>
        <taxon>Pseudonocardiales</taxon>
        <taxon>Pseudonocardiaceae</taxon>
        <taxon>Saccharothrix</taxon>
    </lineage>
</organism>
<evidence type="ECO:0000313" key="3">
    <source>
        <dbReference type="Proteomes" id="UP000282084"/>
    </source>
</evidence>
<dbReference type="RefSeq" id="WP_121006682.1">
    <property type="nucleotide sequence ID" value="NZ_RBXO01000001.1"/>
</dbReference>
<dbReference type="AlphaFoldDB" id="A0A495W184"/>
<accession>A0A495W184</accession>
<evidence type="ECO:0000256" key="1">
    <source>
        <dbReference type="SAM" id="SignalP"/>
    </source>
</evidence>
<dbReference type="Gene3D" id="2.120.10.30">
    <property type="entry name" value="TolB, C-terminal domain"/>
    <property type="match status" value="1"/>
</dbReference>
<dbReference type="OrthoDB" id="504981at2"/>
<comment type="caution">
    <text evidence="2">The sequence shown here is derived from an EMBL/GenBank/DDBJ whole genome shotgun (WGS) entry which is preliminary data.</text>
</comment>
<keyword evidence="1" id="KW-0732">Signal</keyword>
<evidence type="ECO:0000313" key="2">
    <source>
        <dbReference type="EMBL" id="RKT54880.1"/>
    </source>
</evidence>
<dbReference type="PANTHER" id="PTHR47197:SF3">
    <property type="entry name" value="DIHYDRO-HEME D1 DEHYDROGENASE"/>
    <property type="match status" value="1"/>
</dbReference>
<proteinExistence type="predicted"/>
<feature type="signal peptide" evidence="1">
    <location>
        <begin position="1"/>
        <end position="24"/>
    </location>
</feature>
<protein>
    <submittedName>
        <fullName evidence="2">Sugar lactone lactonase YvrE</fullName>
    </submittedName>
</protein>
<keyword evidence="3" id="KW-1185">Reference proteome</keyword>
<dbReference type="SUPFAM" id="SSF63829">
    <property type="entry name" value="Calcium-dependent phosphotriesterase"/>
    <property type="match status" value="1"/>
</dbReference>
<feature type="chain" id="PRO_5019868187" evidence="1">
    <location>
        <begin position="25"/>
        <end position="303"/>
    </location>
</feature>
<dbReference type="EMBL" id="RBXO01000001">
    <property type="protein sequence ID" value="RKT54880.1"/>
    <property type="molecule type" value="Genomic_DNA"/>
</dbReference>
<dbReference type="InterPro" id="IPR051200">
    <property type="entry name" value="Host-pathogen_enzymatic-act"/>
</dbReference>
<dbReference type="PANTHER" id="PTHR47197">
    <property type="entry name" value="PROTEIN NIRF"/>
    <property type="match status" value="1"/>
</dbReference>
<sequence length="303" mass="31490">MSVIRNALVCAVVLAALGPTGATAAGRGPTTITLPDGFRPEGIAISGQWAYFGSMGTGAVYRADLATGRGEQFARGTGTAAVGLEVDGRGRLFVAGGGGGDARVIDTRTGATLATYRFGTRSTFVNDVVVRPEAAWFTDSLTAVLYKVPFGRDGALPARAEVIRLSGDLVYRSGTNANGIESTPDGEALIVAQHNTGRLFRVDPATGATKAVTVQGGPLVNTDGLLREGTTLYVVENRVNRVATVRLDPTGAAGTLLGRVTDPRFDVPTTAAAHEDRLYLPNGRFTTTPTPDTPYTAVAIPKP</sequence>
<reference evidence="2 3" key="1">
    <citation type="submission" date="2018-10" db="EMBL/GenBank/DDBJ databases">
        <title>Sequencing the genomes of 1000 actinobacteria strains.</title>
        <authorList>
            <person name="Klenk H.-P."/>
        </authorList>
    </citation>
    <scope>NUCLEOTIDE SEQUENCE [LARGE SCALE GENOMIC DNA]</scope>
    <source>
        <strain evidence="2 3">DSM 43800</strain>
    </source>
</reference>
<name>A0A495W184_9PSEU</name>